<dbReference type="Pfam" id="PF11964">
    <property type="entry name" value="SpoIIAA-like"/>
    <property type="match status" value="1"/>
</dbReference>
<name>A0ABV2TQK4_9RHOO</name>
<accession>A0ABV2TQK4</accession>
<dbReference type="RefSeq" id="WP_354602665.1">
    <property type="nucleotide sequence ID" value="NZ_JBEWZI010000031.1"/>
</dbReference>
<protein>
    <submittedName>
        <fullName evidence="1">STAS/SEC14 domain-containing protein</fullName>
    </submittedName>
</protein>
<dbReference type="EMBL" id="JBEWZI010000031">
    <property type="protein sequence ID" value="MET7016206.1"/>
    <property type="molecule type" value="Genomic_DNA"/>
</dbReference>
<dbReference type="Proteomes" id="UP001549691">
    <property type="component" value="Unassembled WGS sequence"/>
</dbReference>
<sequence length="125" mass="14524">MITTDLMPERVEMRAYGTMTLADCKAFEAASNYRVQFNGPIDLLFDLRSMTGYSLDVALEEWRYVRANPTSFRKVALLTDDQFVTWGAWLSQFFTEADIRIFETERAARHWLDGDSQLEDDSILH</sequence>
<proteinExistence type="predicted"/>
<reference evidence="1 2" key="1">
    <citation type="submission" date="2024-07" db="EMBL/GenBank/DDBJ databases">
        <title>Uliginosibacterium flavum JJ3220;KACC:17644.</title>
        <authorList>
            <person name="Kim M.K."/>
        </authorList>
    </citation>
    <scope>NUCLEOTIDE SEQUENCE [LARGE SCALE GENOMIC DNA]</scope>
    <source>
        <strain evidence="1 2">KACC:17644</strain>
    </source>
</reference>
<dbReference type="InterPro" id="IPR036513">
    <property type="entry name" value="STAS_dom_sf"/>
</dbReference>
<evidence type="ECO:0000313" key="1">
    <source>
        <dbReference type="EMBL" id="MET7016206.1"/>
    </source>
</evidence>
<keyword evidence="2" id="KW-1185">Reference proteome</keyword>
<evidence type="ECO:0000313" key="2">
    <source>
        <dbReference type="Proteomes" id="UP001549691"/>
    </source>
</evidence>
<gene>
    <name evidence="1" type="ORF">ABXR19_18620</name>
</gene>
<dbReference type="InterPro" id="IPR038396">
    <property type="entry name" value="SpoIIAA-like_sf"/>
</dbReference>
<dbReference type="SUPFAM" id="SSF52091">
    <property type="entry name" value="SpoIIaa-like"/>
    <property type="match status" value="1"/>
</dbReference>
<dbReference type="Gene3D" id="3.40.50.10600">
    <property type="entry name" value="SpoIIaa-like domains"/>
    <property type="match status" value="1"/>
</dbReference>
<organism evidence="1 2">
    <name type="scientific">Uliginosibacterium flavum</name>
    <dbReference type="NCBI Taxonomy" id="1396831"/>
    <lineage>
        <taxon>Bacteria</taxon>
        <taxon>Pseudomonadati</taxon>
        <taxon>Pseudomonadota</taxon>
        <taxon>Betaproteobacteria</taxon>
        <taxon>Rhodocyclales</taxon>
        <taxon>Zoogloeaceae</taxon>
        <taxon>Uliginosibacterium</taxon>
    </lineage>
</organism>
<comment type="caution">
    <text evidence="1">The sequence shown here is derived from an EMBL/GenBank/DDBJ whole genome shotgun (WGS) entry which is preliminary data.</text>
</comment>
<dbReference type="InterPro" id="IPR021866">
    <property type="entry name" value="SpoIIAA-like"/>
</dbReference>